<name>A0A564M671_9ENTR</name>
<evidence type="ECO:0000313" key="2">
    <source>
        <dbReference type="Proteomes" id="UP000318370"/>
    </source>
</evidence>
<accession>A0A564M671</accession>
<proteinExistence type="predicted"/>
<dbReference type="EMBL" id="CABGHF010000024">
    <property type="protein sequence ID" value="VUS89403.1"/>
    <property type="molecule type" value="Genomic_DNA"/>
</dbReference>
<dbReference type="Proteomes" id="UP000318370">
    <property type="component" value="Unassembled WGS sequence"/>
</dbReference>
<protein>
    <submittedName>
        <fullName evidence="1">Uncharacterized protein</fullName>
    </submittedName>
</protein>
<gene>
    <name evidence="1" type="ORF">SB6408_05611</name>
</gene>
<sequence>MKNIDIYFSALERLIKNVPVNVPLGTKISYDAVSLEAGKSKGSIKKSRPIFTDLIIKIDSLKKNGKDTSLLDIKRLRLENLELKNQLDKSLSREICLIIELQELKKCKQPT</sequence>
<dbReference type="AlphaFoldDB" id="A0A564M671"/>
<organism evidence="1 2">
    <name type="scientific">Klebsiella spallanzanii</name>
    <dbReference type="NCBI Taxonomy" id="2587528"/>
    <lineage>
        <taxon>Bacteria</taxon>
        <taxon>Pseudomonadati</taxon>
        <taxon>Pseudomonadota</taxon>
        <taxon>Gammaproteobacteria</taxon>
        <taxon>Enterobacterales</taxon>
        <taxon>Enterobacteriaceae</taxon>
        <taxon>Klebsiella/Raoultella group</taxon>
        <taxon>Klebsiella</taxon>
    </lineage>
</organism>
<dbReference type="RefSeq" id="WP_142463498.1">
    <property type="nucleotide sequence ID" value="NZ_CABGHF010000024.1"/>
</dbReference>
<evidence type="ECO:0000313" key="1">
    <source>
        <dbReference type="EMBL" id="VUS89403.1"/>
    </source>
</evidence>
<reference evidence="1 2" key="1">
    <citation type="submission" date="2019-07" db="EMBL/GenBank/DDBJ databases">
        <authorList>
            <person name="Brisse S."/>
            <person name="Rodrigues C."/>
            <person name="Thorpe H."/>
        </authorList>
    </citation>
    <scope>NUCLEOTIDE SEQUENCE [LARGE SCALE GENOMIC DNA]</scope>
    <source>
        <strain evidence="1">SB6408</strain>
    </source>
</reference>